<sequence>MMLAGRPFPLGSHPEGGGVRFAVASSTAEAVEVCLLDNVNGRGVSERRVELTERTFGVWHGVVHGVLPGQQYGYRVHGPYDPARGLRHNPAKLLVDPYAKRITGQLTSLEATLGYVDNAMTGPASTVDSLGSVPLSVVTSPGGPATGVKPDVPFEESVFYELHVRGYTRRHPDVPEQLRGTYLGLAHPAVVEHLVRLGVTAVELMPVHTFVDEPSLITAGRHNYWGYSPLGFFAPYAGYASEPGREVEEFRTMVASLHAAGIEVIVDVVFNHTCESGFEGPTLSFRGLDAPAYYAHGDAGRGLDITGCGNTLDAGSPTVVRLVTDSLRYWAGELGVDGFRFDLASVLGRPGAGQFDPNAALLTAIACDPLLASCKLIAEPWDATGDGYRVGAFGVQWAEWNGRYRDTVRDFWRGAVGVRDLAYRLTGSSDLYADDGRRPWSSINFITAHDGFTLRDMVSYNDKHNEANGEDNRDGTNDNRSWNCGAEGETAEPDVLELRARQARNLVATLLLSMGTPMMTAGDEMWRTQDGNNNAYNQDNEMSWVDWSLDAPAAELLAFVQRVVALRAASPALRQPQFFDGRITPSGEPDLVWLRPDGTEMAETDWFDDDRRTLGVWIDGANCLSRTKSGELVSDHSWLIVLHAGADPCEFTLPRAEFGPAFEPVLDSATPDGTPTDETALASGAQLQLPGRTTLLLRVPRNSK</sequence>
<comment type="similarity">
    <text evidence="1">Belongs to the glycosyl hydrolase 13 family.</text>
</comment>
<dbReference type="InterPro" id="IPR013783">
    <property type="entry name" value="Ig-like_fold"/>
</dbReference>
<evidence type="ECO:0000259" key="5">
    <source>
        <dbReference type="SMART" id="SM00642"/>
    </source>
</evidence>
<dbReference type="InterPro" id="IPR011837">
    <property type="entry name" value="Glycogen_debranch_GlgX"/>
</dbReference>
<dbReference type="InterPro" id="IPR044505">
    <property type="entry name" value="GlgX_Isoamylase_N_E_set"/>
</dbReference>
<evidence type="ECO:0000256" key="3">
    <source>
        <dbReference type="ARBA" id="ARBA00023295"/>
    </source>
</evidence>
<dbReference type="Gene3D" id="3.20.20.80">
    <property type="entry name" value="Glycosidases"/>
    <property type="match status" value="1"/>
</dbReference>
<dbReference type="InterPro" id="IPR013780">
    <property type="entry name" value="Glyco_hydro_b"/>
</dbReference>
<dbReference type="CDD" id="cd02856">
    <property type="entry name" value="E_set_GDE_Isoamylase_N"/>
    <property type="match status" value="1"/>
</dbReference>
<dbReference type="SMART" id="SM00642">
    <property type="entry name" value="Aamy"/>
    <property type="match status" value="1"/>
</dbReference>
<evidence type="ECO:0000256" key="1">
    <source>
        <dbReference type="ARBA" id="ARBA00008061"/>
    </source>
</evidence>
<dbReference type="EMBL" id="JBHLUD010000007">
    <property type="protein sequence ID" value="MFC0543872.1"/>
    <property type="molecule type" value="Genomic_DNA"/>
</dbReference>
<name>A0ABV6MUM6_9PSEU</name>
<reference evidence="6 7" key="1">
    <citation type="submission" date="2024-09" db="EMBL/GenBank/DDBJ databases">
        <authorList>
            <person name="Sun Q."/>
            <person name="Mori K."/>
        </authorList>
    </citation>
    <scope>NUCLEOTIDE SEQUENCE [LARGE SCALE GENOMIC DNA]</scope>
    <source>
        <strain evidence="6 7">TBRC 1432</strain>
    </source>
</reference>
<dbReference type="CDD" id="cd11326">
    <property type="entry name" value="AmyAc_Glg_debranch"/>
    <property type="match status" value="1"/>
</dbReference>
<keyword evidence="2 6" id="KW-0378">Hydrolase</keyword>
<dbReference type="InterPro" id="IPR006047">
    <property type="entry name" value="GH13_cat_dom"/>
</dbReference>
<dbReference type="GO" id="GO:0120549">
    <property type="term" value="F:limit dextrin alpha-1,6-maltotetraose-hydrolase activity"/>
    <property type="evidence" value="ECO:0007669"/>
    <property type="project" value="UniProtKB-EC"/>
</dbReference>
<accession>A0ABV6MUM6</accession>
<dbReference type="EC" id="3.2.1.196" evidence="6"/>
<dbReference type="Proteomes" id="UP001589810">
    <property type="component" value="Unassembled WGS sequence"/>
</dbReference>
<proteinExistence type="inferred from homology"/>
<dbReference type="Pfam" id="PF02922">
    <property type="entry name" value="CBM_48"/>
    <property type="match status" value="1"/>
</dbReference>
<dbReference type="InterPro" id="IPR017853">
    <property type="entry name" value="GH"/>
</dbReference>
<keyword evidence="7" id="KW-1185">Reference proteome</keyword>
<dbReference type="SUPFAM" id="SSF51011">
    <property type="entry name" value="Glycosyl hydrolase domain"/>
    <property type="match status" value="1"/>
</dbReference>
<evidence type="ECO:0000256" key="4">
    <source>
        <dbReference type="SAM" id="MobiDB-lite"/>
    </source>
</evidence>
<organism evidence="6 7">
    <name type="scientific">Kutzneria chonburiensis</name>
    <dbReference type="NCBI Taxonomy" id="1483604"/>
    <lineage>
        <taxon>Bacteria</taxon>
        <taxon>Bacillati</taxon>
        <taxon>Actinomycetota</taxon>
        <taxon>Actinomycetes</taxon>
        <taxon>Pseudonocardiales</taxon>
        <taxon>Pseudonocardiaceae</taxon>
        <taxon>Kutzneria</taxon>
    </lineage>
</organism>
<dbReference type="InterPro" id="IPR004193">
    <property type="entry name" value="Glyco_hydro_13_N"/>
</dbReference>
<comment type="caution">
    <text evidence="6">The sequence shown here is derived from an EMBL/GenBank/DDBJ whole genome shotgun (WGS) entry which is preliminary data.</text>
</comment>
<keyword evidence="3 6" id="KW-0326">Glycosidase</keyword>
<dbReference type="SUPFAM" id="SSF81296">
    <property type="entry name" value="E set domains"/>
    <property type="match status" value="1"/>
</dbReference>
<dbReference type="RefSeq" id="WP_379794229.1">
    <property type="nucleotide sequence ID" value="NZ_CP097263.1"/>
</dbReference>
<evidence type="ECO:0000256" key="2">
    <source>
        <dbReference type="ARBA" id="ARBA00022801"/>
    </source>
</evidence>
<dbReference type="Gene3D" id="2.60.40.1180">
    <property type="entry name" value="Golgi alpha-mannosidase II"/>
    <property type="match status" value="1"/>
</dbReference>
<dbReference type="InterPro" id="IPR014756">
    <property type="entry name" value="Ig_E-set"/>
</dbReference>
<dbReference type="PANTHER" id="PTHR43002">
    <property type="entry name" value="GLYCOGEN DEBRANCHING ENZYME"/>
    <property type="match status" value="1"/>
</dbReference>
<feature type="domain" description="Glycosyl hydrolase family 13 catalytic" evidence="5">
    <location>
        <begin position="161"/>
        <end position="567"/>
    </location>
</feature>
<gene>
    <name evidence="6" type="primary">glgX</name>
    <name evidence="6" type="ORF">ACFFH7_20380</name>
</gene>
<feature type="region of interest" description="Disordered" evidence="4">
    <location>
        <begin position="463"/>
        <end position="487"/>
    </location>
</feature>
<evidence type="ECO:0000313" key="7">
    <source>
        <dbReference type="Proteomes" id="UP001589810"/>
    </source>
</evidence>
<dbReference type="NCBIfam" id="TIGR02100">
    <property type="entry name" value="glgX_debranch"/>
    <property type="match status" value="1"/>
</dbReference>
<feature type="compositionally biased region" description="Basic and acidic residues" evidence="4">
    <location>
        <begin position="463"/>
        <end position="477"/>
    </location>
</feature>
<evidence type="ECO:0000313" key="6">
    <source>
        <dbReference type="EMBL" id="MFC0543872.1"/>
    </source>
</evidence>
<dbReference type="Gene3D" id="2.60.40.10">
    <property type="entry name" value="Immunoglobulins"/>
    <property type="match status" value="1"/>
</dbReference>
<dbReference type="SUPFAM" id="SSF51445">
    <property type="entry name" value="(Trans)glycosidases"/>
    <property type="match status" value="1"/>
</dbReference>
<protein>
    <submittedName>
        <fullName evidence="6">Glycogen debranching protein GlgX</fullName>
        <ecNumber evidence="6">3.2.1.196</ecNumber>
    </submittedName>
</protein>